<dbReference type="PROSITE" id="PS50885">
    <property type="entry name" value="HAMP"/>
    <property type="match status" value="1"/>
</dbReference>
<name>A0ABS2MSM0_9FIRM</name>
<organism evidence="7 8">
    <name type="scientific">Fusibacter tunisiensis</name>
    <dbReference type="NCBI Taxonomy" id="1008308"/>
    <lineage>
        <taxon>Bacteria</taxon>
        <taxon>Bacillati</taxon>
        <taxon>Bacillota</taxon>
        <taxon>Clostridia</taxon>
        <taxon>Eubacteriales</taxon>
        <taxon>Eubacteriales Family XII. Incertae Sedis</taxon>
        <taxon>Fusibacter</taxon>
    </lineage>
</organism>
<protein>
    <submittedName>
        <fullName evidence="7">Methyl-accepting chemotaxis protein</fullName>
    </submittedName>
</protein>
<gene>
    <name evidence="7" type="ORF">JOC49_001906</name>
</gene>
<dbReference type="EMBL" id="JAFBDT010000016">
    <property type="protein sequence ID" value="MBM7562362.1"/>
    <property type="molecule type" value="Genomic_DNA"/>
</dbReference>
<reference evidence="7 8" key="1">
    <citation type="submission" date="2021-01" db="EMBL/GenBank/DDBJ databases">
        <title>Genomic Encyclopedia of Type Strains, Phase IV (KMG-IV): sequencing the most valuable type-strain genomes for metagenomic binning, comparative biology and taxonomic classification.</title>
        <authorList>
            <person name="Goeker M."/>
        </authorList>
    </citation>
    <scope>NUCLEOTIDE SEQUENCE [LARGE SCALE GENOMIC DNA]</scope>
    <source>
        <strain evidence="7 8">DSM 24436</strain>
    </source>
</reference>
<dbReference type="PANTHER" id="PTHR32089:SF112">
    <property type="entry name" value="LYSOZYME-LIKE PROTEIN-RELATED"/>
    <property type="match status" value="1"/>
</dbReference>
<keyword evidence="1 3" id="KW-0807">Transducer</keyword>
<evidence type="ECO:0000313" key="8">
    <source>
        <dbReference type="Proteomes" id="UP000767854"/>
    </source>
</evidence>
<dbReference type="Gene3D" id="3.30.450.20">
    <property type="entry name" value="PAS domain"/>
    <property type="match status" value="1"/>
</dbReference>
<dbReference type="Proteomes" id="UP000767854">
    <property type="component" value="Unassembled WGS sequence"/>
</dbReference>
<dbReference type="SMART" id="SM00283">
    <property type="entry name" value="MA"/>
    <property type="match status" value="1"/>
</dbReference>
<dbReference type="Pfam" id="PF00672">
    <property type="entry name" value="HAMP"/>
    <property type="match status" value="1"/>
</dbReference>
<dbReference type="SMART" id="SM00304">
    <property type="entry name" value="HAMP"/>
    <property type="match status" value="1"/>
</dbReference>
<evidence type="ECO:0000256" key="1">
    <source>
        <dbReference type="ARBA" id="ARBA00023224"/>
    </source>
</evidence>
<evidence type="ECO:0000256" key="4">
    <source>
        <dbReference type="SAM" id="Phobius"/>
    </source>
</evidence>
<feature type="domain" description="Methyl-accepting transducer" evidence="5">
    <location>
        <begin position="409"/>
        <end position="666"/>
    </location>
</feature>
<dbReference type="Gene3D" id="1.10.287.950">
    <property type="entry name" value="Methyl-accepting chemotaxis protein"/>
    <property type="match status" value="1"/>
</dbReference>
<evidence type="ECO:0000259" key="5">
    <source>
        <dbReference type="PROSITE" id="PS50111"/>
    </source>
</evidence>
<feature type="transmembrane region" description="Helical" evidence="4">
    <location>
        <begin position="313"/>
        <end position="332"/>
    </location>
</feature>
<dbReference type="RefSeq" id="WP_204664717.1">
    <property type="nucleotide sequence ID" value="NZ_JAFBDT010000016.1"/>
</dbReference>
<sequence length="695" mass="76184">MKKISRKKKDKRSGMKKGLKTQMIGYILVPIVLILVLAFFLLFNTMQESAEETAEYLSQNAALESAVVVSDVMSGMLEYTSEIQAILQRFTLLPSDGRADFVETEMERLLLKDASIYSVWSYWNPGSIRSGSEFSVALVQPESGKVDQVSLDSDMLMVDTQAKDTGASYLMEPVMVDGVMHVAYTRPIVDDSGKTVGVVGMEFDLSALQTYIEGQKVMEEGFMRILSNTGIVVAHKSFARVGDFSGELDENGQGIYKDVIQNGKTYTSVEYSAAIDEYTYKSLAPIYIGETYWSLGTILTEEEVMAAFNRRTFIISIVAGIFILIVAGLILIMTGRITKPILAVSNIANSIADLDIRVTVPDKLKSRKDEVGLLAQSFDRIVHSLKSFMDSNTKVSSELAKFSGNLTNLSYQSSASLEDISKTVEEIAHGADDQAKESEMAVGHITEFGVLIEEEQQELIELNQETNRVVTLKDEGIEKVEDLVDKTRQNQSAAKEISSVIDKANESAGKIAEASVMIKSIADQTNLLALNAAIEAARAGDAGRGFAVVAEEIRKLAEQSDRFTNDISEIIKGLSFETEKAVETMKVMNDSVESQTTSVYETKEKFNGIAEAIEKTNAVIDKLNKSGDLMQVKKAEIIGNIETLAAVTEEYAASTEEVNASVEEQTAAMNQIASASDSLSQLAEEMNVNLSKFKF</sequence>
<accession>A0ABS2MSM0</accession>
<keyword evidence="4" id="KW-0812">Transmembrane</keyword>
<feature type="transmembrane region" description="Helical" evidence="4">
    <location>
        <begin position="21"/>
        <end position="43"/>
    </location>
</feature>
<dbReference type="Pfam" id="PF00015">
    <property type="entry name" value="MCPsignal"/>
    <property type="match status" value="1"/>
</dbReference>
<comment type="similarity">
    <text evidence="2">Belongs to the methyl-accepting chemotaxis (MCP) protein family.</text>
</comment>
<evidence type="ECO:0000259" key="6">
    <source>
        <dbReference type="PROSITE" id="PS50885"/>
    </source>
</evidence>
<dbReference type="InterPro" id="IPR004089">
    <property type="entry name" value="MCPsignal_dom"/>
</dbReference>
<evidence type="ECO:0000256" key="2">
    <source>
        <dbReference type="ARBA" id="ARBA00029447"/>
    </source>
</evidence>
<proteinExistence type="inferred from homology"/>
<dbReference type="CDD" id="cd06225">
    <property type="entry name" value="HAMP"/>
    <property type="match status" value="1"/>
</dbReference>
<keyword evidence="4" id="KW-0472">Membrane</keyword>
<keyword evidence="8" id="KW-1185">Reference proteome</keyword>
<evidence type="ECO:0000313" key="7">
    <source>
        <dbReference type="EMBL" id="MBM7562362.1"/>
    </source>
</evidence>
<comment type="caution">
    <text evidence="7">The sequence shown here is derived from an EMBL/GenBank/DDBJ whole genome shotgun (WGS) entry which is preliminary data.</text>
</comment>
<dbReference type="PROSITE" id="PS50111">
    <property type="entry name" value="CHEMOTAXIS_TRANSDUC_2"/>
    <property type="match status" value="1"/>
</dbReference>
<dbReference type="InterPro" id="IPR003660">
    <property type="entry name" value="HAMP_dom"/>
</dbReference>
<feature type="domain" description="HAMP" evidence="6">
    <location>
        <begin position="335"/>
        <end position="390"/>
    </location>
</feature>
<dbReference type="PANTHER" id="PTHR32089">
    <property type="entry name" value="METHYL-ACCEPTING CHEMOTAXIS PROTEIN MCPB"/>
    <property type="match status" value="1"/>
</dbReference>
<dbReference type="SUPFAM" id="SSF58104">
    <property type="entry name" value="Methyl-accepting chemotaxis protein (MCP) signaling domain"/>
    <property type="match status" value="1"/>
</dbReference>
<evidence type="ECO:0000256" key="3">
    <source>
        <dbReference type="PROSITE-ProRule" id="PRU00284"/>
    </source>
</evidence>
<dbReference type="Gene3D" id="6.10.340.10">
    <property type="match status" value="1"/>
</dbReference>
<keyword evidence="4" id="KW-1133">Transmembrane helix</keyword>